<dbReference type="AlphaFoldDB" id="A0A931ADL7"/>
<keyword evidence="5" id="KW-1185">Reference proteome</keyword>
<evidence type="ECO:0000313" key="4">
    <source>
        <dbReference type="EMBL" id="MBF8190906.1"/>
    </source>
</evidence>
<dbReference type="InterPro" id="IPR006162">
    <property type="entry name" value="Ppantetheine_attach_site"/>
</dbReference>
<gene>
    <name evidence="4" type="ORF">ITP53_35420</name>
</gene>
<comment type="caution">
    <text evidence="4">The sequence shown here is derived from an EMBL/GenBank/DDBJ whole genome shotgun (WGS) entry which is preliminary data.</text>
</comment>
<dbReference type="InterPro" id="IPR036736">
    <property type="entry name" value="ACP-like_sf"/>
</dbReference>
<sequence length="88" mass="9287">MTQTSPTSFTIDDLKAAMLACAGAAENVNLGDDISDVPFVDLGYDSLAVLEVAAKLQNHLGVLIPDDVAEQLPTPRALADYVNVRLTS</sequence>
<accession>A0A931ADL7</accession>
<dbReference type="Gene3D" id="1.10.1200.10">
    <property type="entry name" value="ACP-like"/>
    <property type="match status" value="1"/>
</dbReference>
<keyword evidence="1" id="KW-0596">Phosphopantetheine</keyword>
<dbReference type="EMBL" id="JADOGI010000139">
    <property type="protein sequence ID" value="MBF8190906.1"/>
    <property type="molecule type" value="Genomic_DNA"/>
</dbReference>
<evidence type="ECO:0000256" key="1">
    <source>
        <dbReference type="ARBA" id="ARBA00022450"/>
    </source>
</evidence>
<dbReference type="RefSeq" id="WP_195899820.1">
    <property type="nucleotide sequence ID" value="NZ_JADOGI010000139.1"/>
</dbReference>
<dbReference type="PROSITE" id="PS00012">
    <property type="entry name" value="PHOSPHOPANTETHEINE"/>
    <property type="match status" value="1"/>
</dbReference>
<dbReference type="SMART" id="SM00823">
    <property type="entry name" value="PKS_PP"/>
    <property type="match status" value="1"/>
</dbReference>
<keyword evidence="2" id="KW-0597">Phosphoprotein</keyword>
<dbReference type="GO" id="GO:0031177">
    <property type="term" value="F:phosphopantetheine binding"/>
    <property type="evidence" value="ECO:0007669"/>
    <property type="project" value="InterPro"/>
</dbReference>
<organism evidence="4 5">
    <name type="scientific">Nonomuraea cypriaca</name>
    <dbReference type="NCBI Taxonomy" id="1187855"/>
    <lineage>
        <taxon>Bacteria</taxon>
        <taxon>Bacillati</taxon>
        <taxon>Actinomycetota</taxon>
        <taxon>Actinomycetes</taxon>
        <taxon>Streptosporangiales</taxon>
        <taxon>Streptosporangiaceae</taxon>
        <taxon>Nonomuraea</taxon>
    </lineage>
</organism>
<reference evidence="4" key="1">
    <citation type="submission" date="2020-11" db="EMBL/GenBank/DDBJ databases">
        <title>Whole-genome analyses of Nonomuraea sp. K274.</title>
        <authorList>
            <person name="Veyisoglu A."/>
        </authorList>
    </citation>
    <scope>NUCLEOTIDE SEQUENCE</scope>
    <source>
        <strain evidence="4">K274</strain>
    </source>
</reference>
<dbReference type="Proteomes" id="UP000605361">
    <property type="component" value="Unassembled WGS sequence"/>
</dbReference>
<dbReference type="InterPro" id="IPR020806">
    <property type="entry name" value="PKS_PP-bd"/>
</dbReference>
<evidence type="ECO:0000259" key="3">
    <source>
        <dbReference type="PROSITE" id="PS50075"/>
    </source>
</evidence>
<evidence type="ECO:0000313" key="5">
    <source>
        <dbReference type="Proteomes" id="UP000605361"/>
    </source>
</evidence>
<dbReference type="Pfam" id="PF00550">
    <property type="entry name" value="PP-binding"/>
    <property type="match status" value="1"/>
</dbReference>
<evidence type="ECO:0000256" key="2">
    <source>
        <dbReference type="ARBA" id="ARBA00022553"/>
    </source>
</evidence>
<dbReference type="SUPFAM" id="SSF47336">
    <property type="entry name" value="ACP-like"/>
    <property type="match status" value="1"/>
</dbReference>
<proteinExistence type="predicted"/>
<dbReference type="InterPro" id="IPR009081">
    <property type="entry name" value="PP-bd_ACP"/>
</dbReference>
<feature type="domain" description="Carrier" evidence="3">
    <location>
        <begin position="5"/>
        <end position="86"/>
    </location>
</feature>
<dbReference type="PROSITE" id="PS50075">
    <property type="entry name" value="CARRIER"/>
    <property type="match status" value="1"/>
</dbReference>
<protein>
    <submittedName>
        <fullName evidence="4">Acyl carrier protein</fullName>
    </submittedName>
</protein>
<name>A0A931ADL7_9ACTN</name>